<gene>
    <name evidence="9" type="ORF">BGI27_14815</name>
    <name evidence="10" type="ORF">CGU29_14300</name>
</gene>
<dbReference type="OrthoDB" id="267579at2"/>
<comment type="caution">
    <text evidence="10">The sequence shown here is derived from an EMBL/GenBank/DDBJ whole genome shotgun (WGS) entry which is preliminary data.</text>
</comment>
<reference evidence="10 11" key="2">
    <citation type="submission" date="2017-07" db="EMBL/GenBank/DDBJ databases">
        <title>Candidatus Dactylopiibacterium carminicum, a nitrogen-fixing symbiont of the cochineal insect Dactylopius coccus and Dactylopius opuntiae (Hemiptera: Coccoidea: Dactylopiidae).</title>
        <authorList>
            <person name="Vera A."/>
        </authorList>
    </citation>
    <scope>NUCLEOTIDE SEQUENCE [LARGE SCALE GENOMIC DNA]</scope>
    <source>
        <strain evidence="10 11">NFDCM</strain>
    </source>
</reference>
<dbReference type="GO" id="GO:0003676">
    <property type="term" value="F:nucleic acid binding"/>
    <property type="evidence" value="ECO:0007669"/>
    <property type="project" value="InterPro"/>
</dbReference>
<feature type="region of interest" description="Disordered" evidence="7">
    <location>
        <begin position="150"/>
        <end position="171"/>
    </location>
</feature>
<evidence type="ECO:0000256" key="4">
    <source>
        <dbReference type="ARBA" id="ARBA00022801"/>
    </source>
</evidence>
<evidence type="ECO:0000256" key="2">
    <source>
        <dbReference type="ARBA" id="ARBA00022723"/>
    </source>
</evidence>
<evidence type="ECO:0000256" key="1">
    <source>
        <dbReference type="ARBA" id="ARBA00022722"/>
    </source>
</evidence>
<dbReference type="CDD" id="cd11010">
    <property type="entry name" value="S1-P1_nuclease"/>
    <property type="match status" value="1"/>
</dbReference>
<feature type="signal peptide" evidence="8">
    <location>
        <begin position="1"/>
        <end position="19"/>
    </location>
</feature>
<dbReference type="EMBL" id="NMRN01000058">
    <property type="protein sequence ID" value="PAS91824.1"/>
    <property type="molecule type" value="Genomic_DNA"/>
</dbReference>
<keyword evidence="2" id="KW-0479">Metal-binding</keyword>
<keyword evidence="4" id="KW-0378">Hydrolase</keyword>
<dbReference type="Proteomes" id="UP000216107">
    <property type="component" value="Unassembled WGS sequence"/>
</dbReference>
<keyword evidence="6" id="KW-0325">Glycoprotein</keyword>
<dbReference type="AlphaFoldDB" id="A0A272ENY1"/>
<keyword evidence="5" id="KW-1015">Disulfide bond</keyword>
<keyword evidence="1" id="KW-0540">Nuclease</keyword>
<dbReference type="SUPFAM" id="SSF48537">
    <property type="entry name" value="Phospholipase C/P1 nuclease"/>
    <property type="match status" value="1"/>
</dbReference>
<evidence type="ECO:0000256" key="7">
    <source>
        <dbReference type="SAM" id="MobiDB-lite"/>
    </source>
</evidence>
<dbReference type="PANTHER" id="PTHR33146:SF26">
    <property type="entry name" value="ENDONUCLEASE 4"/>
    <property type="match status" value="1"/>
</dbReference>
<accession>A0A272ENY1</accession>
<dbReference type="Proteomes" id="UP000623509">
    <property type="component" value="Unassembled WGS sequence"/>
</dbReference>
<evidence type="ECO:0008006" key="13">
    <source>
        <dbReference type="Google" id="ProtNLM"/>
    </source>
</evidence>
<evidence type="ECO:0000313" key="10">
    <source>
        <dbReference type="EMBL" id="PAS91824.1"/>
    </source>
</evidence>
<keyword evidence="12" id="KW-1185">Reference proteome</keyword>
<evidence type="ECO:0000256" key="8">
    <source>
        <dbReference type="SAM" id="SignalP"/>
    </source>
</evidence>
<evidence type="ECO:0000313" key="9">
    <source>
        <dbReference type="EMBL" id="KAF7598149.1"/>
    </source>
</evidence>
<proteinExistence type="predicted"/>
<dbReference type="Gene3D" id="1.10.575.10">
    <property type="entry name" value="P1 Nuclease"/>
    <property type="match status" value="1"/>
</dbReference>
<keyword evidence="8" id="KW-0732">Signal</keyword>
<evidence type="ECO:0000256" key="5">
    <source>
        <dbReference type="ARBA" id="ARBA00023157"/>
    </source>
</evidence>
<evidence type="ECO:0000256" key="3">
    <source>
        <dbReference type="ARBA" id="ARBA00022759"/>
    </source>
</evidence>
<dbReference type="GO" id="GO:0016788">
    <property type="term" value="F:hydrolase activity, acting on ester bonds"/>
    <property type="evidence" value="ECO:0007669"/>
    <property type="project" value="InterPro"/>
</dbReference>
<dbReference type="GO" id="GO:0046872">
    <property type="term" value="F:metal ion binding"/>
    <property type="evidence" value="ECO:0007669"/>
    <property type="project" value="UniProtKB-KW"/>
</dbReference>
<organism evidence="10 11">
    <name type="scientific">Candidatus Dactylopiibacterium carminicum</name>
    <dbReference type="NCBI Taxonomy" id="857335"/>
    <lineage>
        <taxon>Bacteria</taxon>
        <taxon>Pseudomonadati</taxon>
        <taxon>Pseudomonadota</taxon>
        <taxon>Betaproteobacteria</taxon>
        <taxon>Rhodocyclales</taxon>
        <taxon>Rhodocyclaceae</taxon>
        <taxon>Candidatus Dactylopiibacterium</taxon>
    </lineage>
</organism>
<dbReference type="GO" id="GO:0006308">
    <property type="term" value="P:DNA catabolic process"/>
    <property type="evidence" value="ECO:0007669"/>
    <property type="project" value="InterPro"/>
</dbReference>
<feature type="chain" id="PRO_5012312245" description="S1/P1 Nuclease" evidence="8">
    <location>
        <begin position="20"/>
        <end position="276"/>
    </location>
</feature>
<evidence type="ECO:0000313" key="12">
    <source>
        <dbReference type="Proteomes" id="UP000623509"/>
    </source>
</evidence>
<dbReference type="PANTHER" id="PTHR33146">
    <property type="entry name" value="ENDONUCLEASE 4"/>
    <property type="match status" value="1"/>
</dbReference>
<dbReference type="InterPro" id="IPR003154">
    <property type="entry name" value="S1/P1nuclease"/>
</dbReference>
<keyword evidence="3" id="KW-0255">Endonuclease</keyword>
<protein>
    <recommendedName>
        <fullName evidence="13">S1/P1 Nuclease</fullName>
    </recommendedName>
</protein>
<dbReference type="Pfam" id="PF02265">
    <property type="entry name" value="S1-P1_nuclease"/>
    <property type="match status" value="1"/>
</dbReference>
<sequence length="276" mass="30221">MRTLLVMLLCMLGGQSALAWNGRGHALVAELAWQALTPEARADVEALLEGDLDARGEPSGRDRLTQIASWPDEIREHERANNPAAYRGWHSRTNQVCSEALGKCPKGLCVDEIIVTQTQILADLQRSHRERNEALKWVVHLVGDLHMPLHSGEQGAAGSKPAQLSGKKQKSGSTLHTVWDDALLDAAVKGWKIPALDERPTQPPYSPAEPRRWMLESRDVSRDSVFAGLPGFACGQPTPDQFELDAAYQAASVPVIRQQILLAAQRLAGLLNASLR</sequence>
<evidence type="ECO:0000256" key="6">
    <source>
        <dbReference type="ARBA" id="ARBA00023180"/>
    </source>
</evidence>
<evidence type="ECO:0000313" key="11">
    <source>
        <dbReference type="Proteomes" id="UP000216107"/>
    </source>
</evidence>
<dbReference type="EMBL" id="MDUX01000061">
    <property type="protein sequence ID" value="KAF7598149.1"/>
    <property type="molecule type" value="Genomic_DNA"/>
</dbReference>
<dbReference type="InterPro" id="IPR008947">
    <property type="entry name" value="PLipase_C/P1_nuclease_dom_sf"/>
</dbReference>
<name>A0A272ENY1_9RHOO</name>
<reference evidence="9 12" key="1">
    <citation type="submission" date="2016-08" db="EMBL/GenBank/DDBJ databases">
        <title>Candidatus Dactylopiibacterium carminicum genome sequence.</title>
        <authorList>
            <person name="Ramirez-Puebla S.T."/>
            <person name="Ormeno-Orrillo E."/>
            <person name="Vera-Ponce De Leon A."/>
            <person name="Luis L."/>
            <person name="Sanchez-Flores A."/>
            <person name="Monica R."/>
            <person name="Martinez-Romero E."/>
        </authorList>
    </citation>
    <scope>NUCLEOTIDE SEQUENCE [LARGE SCALE GENOMIC DNA]</scope>
    <source>
        <strain evidence="9">END1</strain>
    </source>
</reference>
<dbReference type="GO" id="GO:0004519">
    <property type="term" value="F:endonuclease activity"/>
    <property type="evidence" value="ECO:0007669"/>
    <property type="project" value="UniProtKB-KW"/>
</dbReference>